<accession>A0ABP5RZ78</accession>
<feature type="region of interest" description="Disordered" evidence="1">
    <location>
        <begin position="19"/>
        <end position="40"/>
    </location>
</feature>
<dbReference type="Proteomes" id="UP001500305">
    <property type="component" value="Unassembled WGS sequence"/>
</dbReference>
<evidence type="ECO:0000313" key="4">
    <source>
        <dbReference type="Proteomes" id="UP001500305"/>
    </source>
</evidence>
<evidence type="ECO:0000256" key="1">
    <source>
        <dbReference type="SAM" id="MobiDB-lite"/>
    </source>
</evidence>
<gene>
    <name evidence="3" type="ORF">GCM10010430_80090</name>
</gene>
<protein>
    <recommendedName>
        <fullName evidence="2">Porphobilinogen deaminase N-terminal domain-containing protein</fullName>
    </recommendedName>
</protein>
<sequence>MDFDIRDRSVNQGARALTVGRTVGGGPRPACDRRERGSDAISSRHGLPELIRIVSRSSPMALAQVERDRTAVVPVTASGDRWPGDLARLGGKCAFTKEVDAALMADEADLAAHDSIAQFGCVDQAASR</sequence>
<comment type="caution">
    <text evidence="3">The sequence shown here is derived from an EMBL/GenBank/DDBJ whole genome shotgun (WGS) entry which is preliminary data.</text>
</comment>
<evidence type="ECO:0000259" key="2">
    <source>
        <dbReference type="Pfam" id="PF01379"/>
    </source>
</evidence>
<dbReference type="InterPro" id="IPR022417">
    <property type="entry name" value="Porphobilin_deaminase_N"/>
</dbReference>
<proteinExistence type="predicted"/>
<dbReference type="Pfam" id="PF01379">
    <property type="entry name" value="Porphobil_deam"/>
    <property type="match status" value="1"/>
</dbReference>
<name>A0ABP5RZ78_9ACTN</name>
<evidence type="ECO:0000313" key="3">
    <source>
        <dbReference type="EMBL" id="GAA2282213.1"/>
    </source>
</evidence>
<reference evidence="4" key="1">
    <citation type="journal article" date="2019" name="Int. J. Syst. Evol. Microbiol.">
        <title>The Global Catalogue of Microorganisms (GCM) 10K type strain sequencing project: providing services to taxonomists for standard genome sequencing and annotation.</title>
        <authorList>
            <consortium name="The Broad Institute Genomics Platform"/>
            <consortium name="The Broad Institute Genome Sequencing Center for Infectious Disease"/>
            <person name="Wu L."/>
            <person name="Ma J."/>
        </authorList>
    </citation>
    <scope>NUCLEOTIDE SEQUENCE [LARGE SCALE GENOMIC DNA]</scope>
    <source>
        <strain evidence="4">JCM 7356</strain>
    </source>
</reference>
<feature type="domain" description="Porphobilinogen deaminase N-terminal" evidence="2">
    <location>
        <begin position="51"/>
        <end position="113"/>
    </location>
</feature>
<dbReference type="Gene3D" id="3.40.190.10">
    <property type="entry name" value="Periplasmic binding protein-like II"/>
    <property type="match status" value="1"/>
</dbReference>
<keyword evidence="4" id="KW-1185">Reference proteome</keyword>
<dbReference type="EMBL" id="BAAATR010000096">
    <property type="protein sequence ID" value="GAA2282213.1"/>
    <property type="molecule type" value="Genomic_DNA"/>
</dbReference>
<dbReference type="SUPFAM" id="SSF53850">
    <property type="entry name" value="Periplasmic binding protein-like II"/>
    <property type="match status" value="1"/>
</dbReference>
<organism evidence="3 4">
    <name type="scientific">Kitasatospora cystarginea</name>
    <dbReference type="NCBI Taxonomy" id="58350"/>
    <lineage>
        <taxon>Bacteria</taxon>
        <taxon>Bacillati</taxon>
        <taxon>Actinomycetota</taxon>
        <taxon>Actinomycetes</taxon>
        <taxon>Kitasatosporales</taxon>
        <taxon>Streptomycetaceae</taxon>
        <taxon>Kitasatospora</taxon>
    </lineage>
</organism>